<dbReference type="InterPro" id="IPR007196">
    <property type="entry name" value="CCR4-Not_Not1_C"/>
</dbReference>
<dbReference type="Pfam" id="PF25097">
    <property type="entry name" value="ARM_Cnot1"/>
    <property type="match status" value="1"/>
</dbReference>
<dbReference type="InterPro" id="IPR024557">
    <property type="entry name" value="CNOT1_dom_4"/>
</dbReference>
<feature type="domain" description="CCR4-NOT transcription complex subunit 1 HEAT repeat" evidence="11">
    <location>
        <begin position="481"/>
        <end position="626"/>
    </location>
</feature>
<dbReference type="Pfam" id="PF04054">
    <property type="entry name" value="Not1"/>
    <property type="match status" value="1"/>
</dbReference>
<sequence length="2395" mass="265877">MTLHSLHTMTNFSSNQIRFLLSSFNEVNFDSVFHQLSQFTEFGTSGCILLLQTCLDHYGYVRRDMKDMQHEPILEAVIKYLLDKPNFSTVFSESMRSIEINESFLESFCNGLQLSLLEKIVISLALSDSENPDARLCGKNFCIARIEELCANPDSLSCHEQIHNIIMFLEQSEGLSKHMDSFMQILSLLQFKDTPPFVLTPLLSDEIHEADFLRNMELFHECGENDFDAILADIQKEMNMGDIVKELGYGCTVDVSQCKEILSLFLPLTDNMLSKLLGAIACTHTGLEDNQNTYLTFRAAHGYNVSDLPPLNSWNIDVLIDTVKHLAPQTNWVRVIEGLDHEGFFLPSEEAFSFLISVYKHACKEPFPIHAICGSVWKNTEGQLSFLKYAVSAPPEMFTFAHSGRQLAYVDAVNGHKLQNGHANHAWLCLDLLDVLCQLAEKGHASIVRSILDYPLKHCPEVLLLGMAHINTAYNLLQREVSLIVFPMIVKSAAGSGMILHLWHVNPNLVLRGFIDSQNNDADSIIRNVDICQELKILSSVLEIIPSYYSIRLAAVASRKEFLDLEKWLSSNLTTYKDVFFEECLKFLKDTNFGGSQNLSGKSFHQPGAVLSLYAETTATFLKVLKSHTDLVASRQLSEELERLHISIIDSNPRLPNGGAADSSTSDGYADDIEAEANSYFHQMFSDQLTINAMVQMLARFKESSVKREKSIFECMIANLFEEYRFFPKYPERQLKIAAVLFGSVIKHQLVTHLSLGIALRYVLDALRKPADSKMFLFGSLALEQFVDRLIEWPQYCNHILQISHLRSTHSEIVAFIEQALARISSGHSDVDGASHASVINNHHSAQATLGHVELSGSSVIQPGQQHLSLQLQQRRENPLDDRHKASVGSSTDVKPLLSSLGQSSVLTPSDASSTNKLHSTVSTSSMLSSSSPGFVRPSRGATSTRFGSALNIETLVAAAEKRETPIEAPGSEVQDKISFIINNISVANIEAKAKELTEILKEQYYPWFAQYMVMKRASIEPNFHDLYLKFLDKVNSKALNKEIVQATYENCKVLLGSELIKSSSEERSLLKNLGSWLGKLTIGRNQVLRAREIDPKSLIIEAYEKGLMIAVIPFTSKVLEPCQSSLAYQPPNPWTMGILGLLVEIYSMPNLKMNLKFDIEVLFKNLGVDMKDVTPTSLLKDRKRELEGNPDFSNKDVGASQSQMITDIKSGLVPPVNQVELPLEVTNPSNTGAHPHILSQYAGPLHISSGALMEDEKVTPLGLSDQLPSAQGLLQATPAPAPFSISQLPTQIPNIGTHVIINQKLSGFGLQMHFQRAVPIAMDRAIKEIVSSIVQRSVSIATQTTKELVLKDYAMESDETRILNAAHLMVASLAGSLAHVTCKEPLRASISGQLRTSLQNLNIANEILEQAVQLVTNDNLDLGCAVIEQAATDKAINTIDTEIGQQLSLRRKHREGMGSTFFDANLYPQGSMGGVPEPLRPKPGQLSISQQRVYEDFVRLPWQNQSSQSSHSMPAGVAVQSGSTGLTATNGSASGQINPGYPASTGYEGVSRPLDDMAESNLAPHFSGSSIHIRAADPVSQHSLEKETVAPFPSAASTPELHAVDSSDAKESGTPSQPLVTTGAVERLGSSFLEPSLTTRDALDKFQIVAQKLEAMVNNDSRDAEIQGAISEVPEIILRCVSRDEAALAVAQKVFKGLYDNVSNNIHVSAHLAILTAIRDVCKLAVKELTSWVIYSEEERKYNKEITVGLIRSELLNLTEYNVHMAKHIDGGRNKAATEFSISLLQTLVIEEPKVISELHNLVDALAKLATKPGCPESLPQLVEMIKNPAALSSGNTGKEDKARPSRDNKAPGLLPANREEFNSVDSIEPDPAGFREQVSMLFTEWYRICELPGANDAASAHFILQLHQTGLLKGDDLTDRFFRLLMELAVAHCLSTEMINSGSLQSQPLQGMSFLAIDIYAKLVFSILKILAVTVRFIIKDAEEKKASFNPRPLFRLFINWLLDLGSLEPVTDGANLQILTAFANAFHALQPLKVPAFSFAWLELISHRSFMPKMLTGNGQKGWPYIQRLLVDLFQFMEPFLRHAELGDPVRVLYKGTLRVLLVLLHDFPEFLCDYHFTFCDVIPPSCIQMRNIILSAFPRSMRLPDPSTPNLKIDLLQEITQSPRILSEVDAALKSKQMKADVDEYLKTRQHGSPVLNDLKDKVLLSPNEAASAGTRFNVPLINSLVLYVGMQAIQQLQGRTPHTQTSANASFPLAVFSVGAALDIFQALIMELDTEGRYLFLNAIANQLRYPNTNTHYFSFILLYLFAESNQEVIQEQITRVLLERLIVNRPHPWGLLITFIELIKNPRYNFWNRTFIRCAPEIEKLFESVSRSCGGPKPVDDSIVSGWPS</sequence>
<dbReference type="Gene3D" id="1.25.40.180">
    <property type="match status" value="1"/>
</dbReference>
<evidence type="ECO:0000256" key="6">
    <source>
        <dbReference type="SAM" id="MobiDB-lite"/>
    </source>
</evidence>
<dbReference type="FunFam" id="1.25.40.800:FF:000001">
    <property type="entry name" value="CCR4-NOT transcription complex subunit 1"/>
    <property type="match status" value="1"/>
</dbReference>
<dbReference type="GO" id="GO:0017148">
    <property type="term" value="P:negative regulation of translation"/>
    <property type="evidence" value="ECO:0007669"/>
    <property type="project" value="InterPro"/>
</dbReference>
<organism evidence="13 14">
    <name type="scientific">Mucuna pruriens</name>
    <name type="common">Velvet bean</name>
    <name type="synonym">Dolichos pruriens</name>
    <dbReference type="NCBI Taxonomy" id="157652"/>
    <lineage>
        <taxon>Eukaryota</taxon>
        <taxon>Viridiplantae</taxon>
        <taxon>Streptophyta</taxon>
        <taxon>Embryophyta</taxon>
        <taxon>Tracheophyta</taxon>
        <taxon>Spermatophyta</taxon>
        <taxon>Magnoliopsida</taxon>
        <taxon>eudicotyledons</taxon>
        <taxon>Gunneridae</taxon>
        <taxon>Pentapetalae</taxon>
        <taxon>rosids</taxon>
        <taxon>fabids</taxon>
        <taxon>Fabales</taxon>
        <taxon>Fabaceae</taxon>
        <taxon>Papilionoideae</taxon>
        <taxon>50 kb inversion clade</taxon>
        <taxon>NPAAA clade</taxon>
        <taxon>indigoferoid/millettioid clade</taxon>
        <taxon>Phaseoleae</taxon>
        <taxon>Mucuna</taxon>
    </lineage>
</organism>
<keyword evidence="2" id="KW-0678">Repressor</keyword>
<dbReference type="FunFam" id="1.25.40.790:FF:000002">
    <property type="entry name" value="Transcription regulator"/>
    <property type="match status" value="1"/>
</dbReference>
<evidence type="ECO:0000259" key="10">
    <source>
        <dbReference type="Pfam" id="PF16417"/>
    </source>
</evidence>
<feature type="domain" description="CCR4-Not complex component Not1 C-terminal" evidence="7">
    <location>
        <begin position="2010"/>
        <end position="2375"/>
    </location>
</feature>
<evidence type="ECO:0000256" key="4">
    <source>
        <dbReference type="ARBA" id="ARBA00023163"/>
    </source>
</evidence>
<dbReference type="InterPro" id="IPR055454">
    <property type="entry name" value="CNOT1-like_NOT1_connector"/>
</dbReference>
<dbReference type="InterPro" id="IPR040398">
    <property type="entry name" value="Not1"/>
</dbReference>
<comment type="subcellular location">
    <subcellularLocation>
        <location evidence="1">Nucleus</location>
    </subcellularLocation>
</comment>
<feature type="compositionally biased region" description="Polar residues" evidence="6">
    <location>
        <begin position="1521"/>
        <end position="1538"/>
    </location>
</feature>
<dbReference type="Pfam" id="PF12842">
    <property type="entry name" value="DUF3819"/>
    <property type="match status" value="1"/>
</dbReference>
<dbReference type="Gene3D" id="1.25.40.840">
    <property type="entry name" value="CCR4-NOT transcription complex subunit 1 TTP binding domain"/>
    <property type="match status" value="1"/>
</dbReference>
<feature type="region of interest" description="Disordered" evidence="6">
    <location>
        <begin position="1591"/>
        <end position="1622"/>
    </location>
</feature>
<feature type="compositionally biased region" description="Polar residues" evidence="6">
    <location>
        <begin position="900"/>
        <end position="919"/>
    </location>
</feature>
<keyword evidence="5" id="KW-0539">Nucleus</keyword>
<dbReference type="FunFam" id="1.25.40.840:FF:000003">
    <property type="entry name" value="Transcription regulator"/>
    <property type="match status" value="1"/>
</dbReference>
<feature type="compositionally biased region" description="Basic and acidic residues" evidence="6">
    <location>
        <begin position="874"/>
        <end position="885"/>
    </location>
</feature>
<name>A0A371F230_MUCPR</name>
<dbReference type="EMBL" id="QJKJ01010953">
    <property type="protein sequence ID" value="RDX72325.1"/>
    <property type="molecule type" value="Genomic_DNA"/>
</dbReference>
<comment type="caution">
    <text evidence="13">The sequence shown here is derived from an EMBL/GenBank/DDBJ whole genome shotgun (WGS) entry which is preliminary data.</text>
</comment>
<dbReference type="Pfam" id="PF16418">
    <property type="entry name" value="CNOT1_HEAT"/>
    <property type="match status" value="1"/>
</dbReference>
<dbReference type="GO" id="GO:0000932">
    <property type="term" value="C:P-body"/>
    <property type="evidence" value="ECO:0007669"/>
    <property type="project" value="TreeGrafter"/>
</dbReference>
<feature type="compositionally biased region" description="Basic and acidic residues" evidence="6">
    <location>
        <begin position="1603"/>
        <end position="1612"/>
    </location>
</feature>
<dbReference type="OrthoDB" id="1933107at2759"/>
<evidence type="ECO:0000259" key="9">
    <source>
        <dbReference type="Pfam" id="PF16415"/>
    </source>
</evidence>
<evidence type="ECO:0000256" key="5">
    <source>
        <dbReference type="ARBA" id="ARBA00023242"/>
    </source>
</evidence>
<evidence type="ECO:0000256" key="1">
    <source>
        <dbReference type="ARBA" id="ARBA00004123"/>
    </source>
</evidence>
<dbReference type="InterPro" id="IPR038535">
    <property type="entry name" value="CNOT1_TTP_bind_sf"/>
</dbReference>
<dbReference type="STRING" id="157652.A0A371F230"/>
<dbReference type="InterPro" id="IPR032193">
    <property type="entry name" value="CNOT1_TTP_bind"/>
</dbReference>
<feature type="compositionally biased region" description="Low complexity" evidence="6">
    <location>
        <begin position="920"/>
        <end position="932"/>
    </location>
</feature>
<dbReference type="GO" id="GO:0060090">
    <property type="term" value="F:molecular adaptor activity"/>
    <property type="evidence" value="ECO:0007669"/>
    <property type="project" value="TreeGrafter"/>
</dbReference>
<feature type="domain" description="CCR4-NOT transcription complex subunit 1 TTP binding" evidence="10">
    <location>
        <begin position="659"/>
        <end position="823"/>
    </location>
</feature>
<feature type="domain" description="CCR4-NOT transcription complex subunit 1-like NOT1 connector" evidence="12">
    <location>
        <begin position="1654"/>
        <end position="1829"/>
    </location>
</feature>
<protein>
    <submittedName>
        <fullName evidence="13">CCR4-NOT transcription complex subunit 1</fullName>
    </submittedName>
</protein>
<dbReference type="GO" id="GO:0005634">
    <property type="term" value="C:nucleus"/>
    <property type="evidence" value="ECO:0007669"/>
    <property type="project" value="UniProtKB-SubCell"/>
</dbReference>
<dbReference type="PANTHER" id="PTHR13162">
    <property type="entry name" value="CCR4-NOT TRANSCRIPTION COMPLEX"/>
    <property type="match status" value="1"/>
</dbReference>
<feature type="region of interest" description="Disordered" evidence="6">
    <location>
        <begin position="1507"/>
        <end position="1544"/>
    </location>
</feature>
<dbReference type="GO" id="GO:0030015">
    <property type="term" value="C:CCR4-NOT core complex"/>
    <property type="evidence" value="ECO:0007669"/>
    <property type="project" value="InterPro"/>
</dbReference>
<evidence type="ECO:0000313" key="14">
    <source>
        <dbReference type="Proteomes" id="UP000257109"/>
    </source>
</evidence>
<dbReference type="Gene3D" id="1.25.40.800">
    <property type="match status" value="1"/>
</dbReference>
<feature type="domain" description="CCR4-NOT transcription complex subunit 1 CAF1-binding" evidence="9">
    <location>
        <begin position="967"/>
        <end position="1186"/>
    </location>
</feature>
<evidence type="ECO:0000259" key="7">
    <source>
        <dbReference type="Pfam" id="PF04054"/>
    </source>
</evidence>
<evidence type="ECO:0000256" key="3">
    <source>
        <dbReference type="ARBA" id="ARBA00023015"/>
    </source>
</evidence>
<keyword evidence="14" id="KW-1185">Reference proteome</keyword>
<dbReference type="Proteomes" id="UP000257109">
    <property type="component" value="Unassembled WGS sequence"/>
</dbReference>
<feature type="region of interest" description="Disordered" evidence="6">
    <location>
        <begin position="1831"/>
        <end position="1857"/>
    </location>
</feature>
<evidence type="ECO:0000259" key="12">
    <source>
        <dbReference type="Pfam" id="PF25097"/>
    </source>
</evidence>
<proteinExistence type="predicted"/>
<dbReference type="Gene3D" id="1.25.40.790">
    <property type="match status" value="1"/>
</dbReference>
<evidence type="ECO:0000256" key="2">
    <source>
        <dbReference type="ARBA" id="ARBA00022491"/>
    </source>
</evidence>
<feature type="domain" description="CCR4-NOT transcription complex subunit 1" evidence="8">
    <location>
        <begin position="1314"/>
        <end position="1455"/>
    </location>
</feature>
<dbReference type="Pfam" id="PF16415">
    <property type="entry name" value="CNOT1_CAF1_bind"/>
    <property type="match status" value="1"/>
</dbReference>
<evidence type="ECO:0000259" key="8">
    <source>
        <dbReference type="Pfam" id="PF12842"/>
    </source>
</evidence>
<keyword evidence="3" id="KW-0805">Transcription regulation</keyword>
<keyword evidence="4" id="KW-0804">Transcription</keyword>
<reference evidence="13" key="1">
    <citation type="submission" date="2018-05" db="EMBL/GenBank/DDBJ databases">
        <title>Draft genome of Mucuna pruriens seed.</title>
        <authorList>
            <person name="Nnadi N.E."/>
            <person name="Vos R."/>
            <person name="Hasami M.H."/>
            <person name="Devisetty U.K."/>
            <person name="Aguiy J.C."/>
        </authorList>
    </citation>
    <scope>NUCLEOTIDE SEQUENCE [LARGE SCALE GENOMIC DNA]</scope>
    <source>
        <strain evidence="13">JCA_2017</strain>
    </source>
</reference>
<dbReference type="CDD" id="cd20710">
    <property type="entry name" value="NOT1_connector"/>
    <property type="match status" value="1"/>
</dbReference>
<accession>A0A371F230</accession>
<gene>
    <name evidence="13" type="primary">CNOT1</name>
    <name evidence="13" type="ORF">CR513_48208</name>
</gene>
<feature type="compositionally biased region" description="Basic and acidic residues" evidence="6">
    <location>
        <begin position="1839"/>
        <end position="1851"/>
    </location>
</feature>
<dbReference type="InterPro" id="IPR032194">
    <property type="entry name" value="CNOT1_HEAT"/>
</dbReference>
<dbReference type="Pfam" id="PF16417">
    <property type="entry name" value="CNOT1_TTP_bind"/>
    <property type="match status" value="1"/>
</dbReference>
<dbReference type="PANTHER" id="PTHR13162:SF8">
    <property type="entry name" value="CCR4-NOT TRANSCRIPTION COMPLEX SUBUNIT 1"/>
    <property type="match status" value="1"/>
</dbReference>
<dbReference type="InterPro" id="IPR032191">
    <property type="entry name" value="CNOT1_CAF1_bind"/>
</dbReference>
<dbReference type="GO" id="GO:0000289">
    <property type="term" value="P:nuclear-transcribed mRNA poly(A) tail shortening"/>
    <property type="evidence" value="ECO:0007669"/>
    <property type="project" value="UniProtKB-ARBA"/>
</dbReference>
<evidence type="ECO:0000259" key="11">
    <source>
        <dbReference type="Pfam" id="PF16418"/>
    </source>
</evidence>
<dbReference type="FunFam" id="1.25.40.180:FF:000012">
    <property type="entry name" value="Ccr4-Not transcription complex subunit"/>
    <property type="match status" value="1"/>
</dbReference>
<evidence type="ECO:0000313" key="13">
    <source>
        <dbReference type="EMBL" id="RDX72325.1"/>
    </source>
</evidence>
<feature type="region of interest" description="Disordered" evidence="6">
    <location>
        <begin position="866"/>
        <end position="943"/>
    </location>
</feature>